<gene>
    <name evidence="4" type="ORF">S01H1_43184</name>
</gene>
<evidence type="ECO:0000256" key="1">
    <source>
        <dbReference type="SAM" id="Coils"/>
    </source>
</evidence>
<dbReference type="GO" id="GO:0000160">
    <property type="term" value="P:phosphorelay signal transduction system"/>
    <property type="evidence" value="ECO:0007669"/>
    <property type="project" value="InterPro"/>
</dbReference>
<dbReference type="Pfam" id="PF02518">
    <property type="entry name" value="HATPase_c"/>
    <property type="match status" value="1"/>
</dbReference>
<dbReference type="PROSITE" id="PS50109">
    <property type="entry name" value="HIS_KIN"/>
    <property type="match status" value="1"/>
</dbReference>
<feature type="domain" description="Histidine kinase" evidence="2">
    <location>
        <begin position="81"/>
        <end position="265"/>
    </location>
</feature>
<evidence type="ECO:0000313" key="4">
    <source>
        <dbReference type="EMBL" id="GAG12403.1"/>
    </source>
</evidence>
<dbReference type="Gene3D" id="6.10.250.690">
    <property type="match status" value="1"/>
</dbReference>
<evidence type="ECO:0008006" key="5">
    <source>
        <dbReference type="Google" id="ProtNLM"/>
    </source>
</evidence>
<dbReference type="PANTHER" id="PTHR43065">
    <property type="entry name" value="SENSOR HISTIDINE KINASE"/>
    <property type="match status" value="1"/>
</dbReference>
<name>X0VIT4_9ZZZZ</name>
<evidence type="ECO:0000259" key="2">
    <source>
        <dbReference type="PROSITE" id="PS50109"/>
    </source>
</evidence>
<dbReference type="PANTHER" id="PTHR43065:SF47">
    <property type="match status" value="1"/>
</dbReference>
<proteinExistence type="predicted"/>
<dbReference type="Gene3D" id="1.10.287.130">
    <property type="match status" value="1"/>
</dbReference>
<feature type="domain" description="Response regulatory" evidence="3">
    <location>
        <begin position="1"/>
        <end position="29"/>
    </location>
</feature>
<dbReference type="InterPro" id="IPR005467">
    <property type="entry name" value="His_kinase_dom"/>
</dbReference>
<dbReference type="Gene3D" id="3.30.565.10">
    <property type="entry name" value="Histidine kinase-like ATPase, C-terminal domain"/>
    <property type="match status" value="1"/>
</dbReference>
<feature type="non-terminal residue" evidence="4">
    <location>
        <position position="265"/>
    </location>
</feature>
<sequence length="265" mass="29770">TLGFELGAVDYITKPFKKAEVKARARTHLALKVMREELHDKNIMLEKHIKEIQEKTEILERSQKQLIQSEKMASLGQLVAGVAHEINTPVGIGVTVSSHLTQSTKKIISSFENNNMSKSDLIKYFSSTLETSELILQHLLQTADLIKSFKMVSADQTSHERRKFNVKSYLGDIILSLRPKLKNKPHQITIDCDDDIEIDGYPGALAQIITNMVLNSLLHAYSEGDKGTIAIEVLKNADGIILKYRDDGKGIPEENIENIFEPFLT</sequence>
<protein>
    <recommendedName>
        <fullName evidence="5">Histidine kinase domain-containing protein</fullName>
    </recommendedName>
</protein>
<dbReference type="CDD" id="cd00075">
    <property type="entry name" value="HATPase"/>
    <property type="match status" value="1"/>
</dbReference>
<keyword evidence="1" id="KW-0175">Coiled coil</keyword>
<comment type="caution">
    <text evidence="4">The sequence shown here is derived from an EMBL/GenBank/DDBJ whole genome shotgun (WGS) entry which is preliminary data.</text>
</comment>
<accession>X0VIT4</accession>
<evidence type="ECO:0000259" key="3">
    <source>
        <dbReference type="PROSITE" id="PS50110"/>
    </source>
</evidence>
<dbReference type="InterPro" id="IPR011006">
    <property type="entry name" value="CheY-like_superfamily"/>
</dbReference>
<feature type="non-terminal residue" evidence="4">
    <location>
        <position position="1"/>
    </location>
</feature>
<dbReference type="InterPro" id="IPR036890">
    <property type="entry name" value="HATPase_C_sf"/>
</dbReference>
<reference evidence="4" key="1">
    <citation type="journal article" date="2014" name="Front. Microbiol.">
        <title>High frequency of phylogenetically diverse reductive dehalogenase-homologous genes in deep subseafloor sedimentary metagenomes.</title>
        <authorList>
            <person name="Kawai M."/>
            <person name="Futagami T."/>
            <person name="Toyoda A."/>
            <person name="Takaki Y."/>
            <person name="Nishi S."/>
            <person name="Hori S."/>
            <person name="Arai W."/>
            <person name="Tsubouchi T."/>
            <person name="Morono Y."/>
            <person name="Uchiyama I."/>
            <person name="Ito T."/>
            <person name="Fujiyama A."/>
            <person name="Inagaki F."/>
            <person name="Takami H."/>
        </authorList>
    </citation>
    <scope>NUCLEOTIDE SEQUENCE</scope>
    <source>
        <strain evidence="4">Expedition CK06-06</strain>
    </source>
</reference>
<dbReference type="PROSITE" id="PS50110">
    <property type="entry name" value="RESPONSE_REGULATORY"/>
    <property type="match status" value="1"/>
</dbReference>
<dbReference type="SUPFAM" id="SSF55874">
    <property type="entry name" value="ATPase domain of HSP90 chaperone/DNA topoisomerase II/histidine kinase"/>
    <property type="match status" value="1"/>
</dbReference>
<organism evidence="4">
    <name type="scientific">marine sediment metagenome</name>
    <dbReference type="NCBI Taxonomy" id="412755"/>
    <lineage>
        <taxon>unclassified sequences</taxon>
        <taxon>metagenomes</taxon>
        <taxon>ecological metagenomes</taxon>
    </lineage>
</organism>
<dbReference type="AlphaFoldDB" id="X0VIT4"/>
<dbReference type="InterPro" id="IPR001789">
    <property type="entry name" value="Sig_transdc_resp-reg_receiver"/>
</dbReference>
<dbReference type="InterPro" id="IPR003594">
    <property type="entry name" value="HATPase_dom"/>
</dbReference>
<dbReference type="SUPFAM" id="SSF52172">
    <property type="entry name" value="CheY-like"/>
    <property type="match status" value="1"/>
</dbReference>
<dbReference type="EMBL" id="BARS01027494">
    <property type="protein sequence ID" value="GAG12403.1"/>
    <property type="molecule type" value="Genomic_DNA"/>
</dbReference>
<feature type="coiled-coil region" evidence="1">
    <location>
        <begin position="35"/>
        <end position="65"/>
    </location>
</feature>